<evidence type="ECO:0000256" key="2">
    <source>
        <dbReference type="ARBA" id="ARBA00011028"/>
    </source>
</evidence>
<reference evidence="7 8" key="1">
    <citation type="submission" date="2020-08" db="EMBL/GenBank/DDBJ databases">
        <title>Genomic Encyclopedia of Type Strains, Phase IV (KMG-IV): sequencing the most valuable type-strain genomes for metagenomic binning, comparative biology and taxonomic classification.</title>
        <authorList>
            <person name="Goeker M."/>
        </authorList>
    </citation>
    <scope>NUCLEOTIDE SEQUENCE [LARGE SCALE GENOMIC DNA]</scope>
    <source>
        <strain evidence="7 8">DSM 25481</strain>
    </source>
</reference>
<keyword evidence="8" id="KW-1185">Reference proteome</keyword>
<dbReference type="PANTHER" id="PTHR42953:SF1">
    <property type="entry name" value="METAL-BINDING PROTEIN HI_0362-RELATED"/>
    <property type="match status" value="1"/>
</dbReference>
<dbReference type="SUPFAM" id="SSF53807">
    <property type="entry name" value="Helical backbone' metal receptor"/>
    <property type="match status" value="1"/>
</dbReference>
<evidence type="ECO:0000313" key="7">
    <source>
        <dbReference type="EMBL" id="MBB3971392.1"/>
    </source>
</evidence>
<dbReference type="InterPro" id="IPR006127">
    <property type="entry name" value="ZnuA-like"/>
</dbReference>
<keyword evidence="4" id="KW-0479">Metal-binding</keyword>
<dbReference type="AlphaFoldDB" id="A0A7W6CW98"/>
<keyword evidence="5" id="KW-0732">Signal</keyword>
<organism evidence="7 8">
    <name type="scientific">Hansschlegelia beijingensis</name>
    <dbReference type="NCBI Taxonomy" id="1133344"/>
    <lineage>
        <taxon>Bacteria</taxon>
        <taxon>Pseudomonadati</taxon>
        <taxon>Pseudomonadota</taxon>
        <taxon>Alphaproteobacteria</taxon>
        <taxon>Hyphomicrobiales</taxon>
        <taxon>Methylopilaceae</taxon>
        <taxon>Hansschlegelia</taxon>
    </lineage>
</organism>
<dbReference type="Pfam" id="PF01297">
    <property type="entry name" value="ZnuA"/>
    <property type="match status" value="1"/>
</dbReference>
<evidence type="ECO:0000256" key="5">
    <source>
        <dbReference type="ARBA" id="ARBA00022729"/>
    </source>
</evidence>
<dbReference type="InterPro" id="IPR006129">
    <property type="entry name" value="AdhesinB"/>
</dbReference>
<comment type="subcellular location">
    <subcellularLocation>
        <location evidence="1">Cell envelope</location>
    </subcellularLocation>
</comment>
<dbReference type="PRINTS" id="PR00691">
    <property type="entry name" value="ADHESINB"/>
</dbReference>
<dbReference type="Gene3D" id="3.40.50.1980">
    <property type="entry name" value="Nitrogenase molybdenum iron protein domain"/>
    <property type="match status" value="2"/>
</dbReference>
<protein>
    <submittedName>
        <fullName evidence="7">Manganese/iron transport system substrate-binding protein</fullName>
    </submittedName>
</protein>
<evidence type="ECO:0000256" key="3">
    <source>
        <dbReference type="ARBA" id="ARBA00022448"/>
    </source>
</evidence>
<dbReference type="PANTHER" id="PTHR42953">
    <property type="entry name" value="HIGH-AFFINITY ZINC UPTAKE SYSTEM PROTEIN ZNUA-RELATED"/>
    <property type="match status" value="1"/>
</dbReference>
<dbReference type="InterPro" id="IPR006128">
    <property type="entry name" value="Lipoprotein_PsaA-like"/>
</dbReference>
<dbReference type="GO" id="GO:0007155">
    <property type="term" value="P:cell adhesion"/>
    <property type="evidence" value="ECO:0007669"/>
    <property type="project" value="InterPro"/>
</dbReference>
<sequence>MTRADPFRKFAARAEDMTARILTTMRAGRIGVAALAGLAAAMALTLPVSAAEKFKAVTTFTVIADMARNVAGDAAVVESITKPGAEIHNYAPTPGDIRRAQGAKLILWNGLNLELWFEKFFQNLKDVPQAVVSTGVEPIGIAEGPYRGKPNPHAWMSPRSALTYVDNIRDAFVANDPANAETYKANAEAYKAKIQAAVGPIQEKLAEIPEDRRWLVSSEGAFSYLARDFGMKELYLWPINADEQGTPRQVRKVIDVVKANRIPAVFSESTVSDKPARQVARETGAAYGGVLYVDSLSDAGGPVPTYIDLLRVTSETIQKGLASGLTQ</sequence>
<dbReference type="GO" id="GO:0030313">
    <property type="term" value="C:cell envelope"/>
    <property type="evidence" value="ECO:0007669"/>
    <property type="project" value="UniProtKB-SubCell"/>
</dbReference>
<dbReference type="InterPro" id="IPR050492">
    <property type="entry name" value="Bact_metal-bind_prot9"/>
</dbReference>
<dbReference type="PRINTS" id="PR00690">
    <property type="entry name" value="ADHESNFAMILY"/>
</dbReference>
<gene>
    <name evidence="7" type="ORF">GGR24_000025</name>
</gene>
<dbReference type="EMBL" id="JACIDR010000001">
    <property type="protein sequence ID" value="MBB3971392.1"/>
    <property type="molecule type" value="Genomic_DNA"/>
</dbReference>
<keyword evidence="3 6" id="KW-0813">Transport</keyword>
<name>A0A7W6CW98_9HYPH</name>
<dbReference type="GO" id="GO:0030001">
    <property type="term" value="P:metal ion transport"/>
    <property type="evidence" value="ECO:0007669"/>
    <property type="project" value="InterPro"/>
</dbReference>
<proteinExistence type="inferred from homology"/>
<evidence type="ECO:0000256" key="6">
    <source>
        <dbReference type="RuleBase" id="RU003512"/>
    </source>
</evidence>
<comment type="caution">
    <text evidence="7">The sequence shown here is derived from an EMBL/GenBank/DDBJ whole genome shotgun (WGS) entry which is preliminary data.</text>
</comment>
<dbReference type="CDD" id="cd01137">
    <property type="entry name" value="PsaA"/>
    <property type="match status" value="1"/>
</dbReference>
<evidence type="ECO:0000256" key="4">
    <source>
        <dbReference type="ARBA" id="ARBA00022723"/>
    </source>
</evidence>
<accession>A0A7W6CW98</accession>
<dbReference type="Proteomes" id="UP000528964">
    <property type="component" value="Unassembled WGS sequence"/>
</dbReference>
<evidence type="ECO:0000313" key="8">
    <source>
        <dbReference type="Proteomes" id="UP000528964"/>
    </source>
</evidence>
<comment type="similarity">
    <text evidence="2 6">Belongs to the bacterial solute-binding protein 9 family.</text>
</comment>
<evidence type="ECO:0000256" key="1">
    <source>
        <dbReference type="ARBA" id="ARBA00004196"/>
    </source>
</evidence>
<dbReference type="GO" id="GO:0046872">
    <property type="term" value="F:metal ion binding"/>
    <property type="evidence" value="ECO:0007669"/>
    <property type="project" value="UniProtKB-KW"/>
</dbReference>